<dbReference type="GeneID" id="54586686"/>
<gene>
    <name evidence="2" type="ORF">BU26DRAFT_565119</name>
</gene>
<proteinExistence type="predicted"/>
<sequence length="75" mass="8366">MPQYEEGQTVRYKAIGPNSNTAESTGIIKKVATEPTTLAHRKVDASEERPRYEIENSNTGKTAAIYEENILRVAK</sequence>
<feature type="domain" description="Hypervirulence associated protein TUDOR" evidence="1">
    <location>
        <begin position="7"/>
        <end position="70"/>
    </location>
</feature>
<evidence type="ECO:0000259" key="1">
    <source>
        <dbReference type="Pfam" id="PF11160"/>
    </source>
</evidence>
<dbReference type="InterPro" id="IPR021331">
    <property type="entry name" value="Hva1_TUDOR"/>
</dbReference>
<dbReference type="Proteomes" id="UP000800094">
    <property type="component" value="Unassembled WGS sequence"/>
</dbReference>
<dbReference type="OrthoDB" id="10052172at2759"/>
<keyword evidence="3" id="KW-1185">Reference proteome</keyword>
<dbReference type="Pfam" id="PF11160">
    <property type="entry name" value="Hva1_TUDOR"/>
    <property type="match status" value="1"/>
</dbReference>
<organism evidence="2 3">
    <name type="scientific">Trematosphaeria pertusa</name>
    <dbReference type="NCBI Taxonomy" id="390896"/>
    <lineage>
        <taxon>Eukaryota</taxon>
        <taxon>Fungi</taxon>
        <taxon>Dikarya</taxon>
        <taxon>Ascomycota</taxon>
        <taxon>Pezizomycotina</taxon>
        <taxon>Dothideomycetes</taxon>
        <taxon>Pleosporomycetidae</taxon>
        <taxon>Pleosporales</taxon>
        <taxon>Massarineae</taxon>
        <taxon>Trematosphaeriaceae</taxon>
        <taxon>Trematosphaeria</taxon>
    </lineage>
</organism>
<accession>A0A6A6IIU2</accession>
<reference evidence="2" key="1">
    <citation type="journal article" date="2020" name="Stud. Mycol.">
        <title>101 Dothideomycetes genomes: a test case for predicting lifestyles and emergence of pathogens.</title>
        <authorList>
            <person name="Haridas S."/>
            <person name="Albert R."/>
            <person name="Binder M."/>
            <person name="Bloem J."/>
            <person name="Labutti K."/>
            <person name="Salamov A."/>
            <person name="Andreopoulos B."/>
            <person name="Baker S."/>
            <person name="Barry K."/>
            <person name="Bills G."/>
            <person name="Bluhm B."/>
            <person name="Cannon C."/>
            <person name="Castanera R."/>
            <person name="Culley D."/>
            <person name="Daum C."/>
            <person name="Ezra D."/>
            <person name="Gonzalez J."/>
            <person name="Henrissat B."/>
            <person name="Kuo A."/>
            <person name="Liang C."/>
            <person name="Lipzen A."/>
            <person name="Lutzoni F."/>
            <person name="Magnuson J."/>
            <person name="Mondo S."/>
            <person name="Nolan M."/>
            <person name="Ohm R."/>
            <person name="Pangilinan J."/>
            <person name="Park H.-J."/>
            <person name="Ramirez L."/>
            <person name="Alfaro M."/>
            <person name="Sun H."/>
            <person name="Tritt A."/>
            <person name="Yoshinaga Y."/>
            <person name="Zwiers L.-H."/>
            <person name="Turgeon B."/>
            <person name="Goodwin S."/>
            <person name="Spatafora J."/>
            <person name="Crous P."/>
            <person name="Grigoriev I."/>
        </authorList>
    </citation>
    <scope>NUCLEOTIDE SEQUENCE</scope>
    <source>
        <strain evidence="2">CBS 122368</strain>
    </source>
</reference>
<evidence type="ECO:0000313" key="2">
    <source>
        <dbReference type="EMBL" id="KAF2249473.1"/>
    </source>
</evidence>
<dbReference type="RefSeq" id="XP_033684477.1">
    <property type="nucleotide sequence ID" value="XM_033833356.1"/>
</dbReference>
<dbReference type="AlphaFoldDB" id="A0A6A6IIU2"/>
<protein>
    <recommendedName>
        <fullName evidence="1">Hypervirulence associated protein TUDOR domain-containing protein</fullName>
    </recommendedName>
</protein>
<name>A0A6A6IIU2_9PLEO</name>
<evidence type="ECO:0000313" key="3">
    <source>
        <dbReference type="Proteomes" id="UP000800094"/>
    </source>
</evidence>
<dbReference type="EMBL" id="ML987195">
    <property type="protein sequence ID" value="KAF2249473.1"/>
    <property type="molecule type" value="Genomic_DNA"/>
</dbReference>